<dbReference type="AlphaFoldDB" id="A0A6A6T2J8"/>
<dbReference type="Proteomes" id="UP000799324">
    <property type="component" value="Unassembled WGS sequence"/>
</dbReference>
<evidence type="ECO:0000313" key="5">
    <source>
        <dbReference type="EMBL" id="KAF2654245.1"/>
    </source>
</evidence>
<keyword evidence="6" id="KW-1185">Reference proteome</keyword>
<reference evidence="5" key="1">
    <citation type="journal article" date="2020" name="Stud. Mycol.">
        <title>101 Dothideomycetes genomes: a test case for predicting lifestyles and emergence of pathogens.</title>
        <authorList>
            <person name="Haridas S."/>
            <person name="Albert R."/>
            <person name="Binder M."/>
            <person name="Bloem J."/>
            <person name="Labutti K."/>
            <person name="Salamov A."/>
            <person name="Andreopoulos B."/>
            <person name="Baker S."/>
            <person name="Barry K."/>
            <person name="Bills G."/>
            <person name="Bluhm B."/>
            <person name="Cannon C."/>
            <person name="Castanera R."/>
            <person name="Culley D."/>
            <person name="Daum C."/>
            <person name="Ezra D."/>
            <person name="Gonzalez J."/>
            <person name="Henrissat B."/>
            <person name="Kuo A."/>
            <person name="Liang C."/>
            <person name="Lipzen A."/>
            <person name="Lutzoni F."/>
            <person name="Magnuson J."/>
            <person name="Mondo S."/>
            <person name="Nolan M."/>
            <person name="Ohm R."/>
            <person name="Pangilinan J."/>
            <person name="Park H.-J."/>
            <person name="Ramirez L."/>
            <person name="Alfaro M."/>
            <person name="Sun H."/>
            <person name="Tritt A."/>
            <person name="Yoshinaga Y."/>
            <person name="Zwiers L.-H."/>
            <person name="Turgeon B."/>
            <person name="Goodwin S."/>
            <person name="Spatafora J."/>
            <person name="Crous P."/>
            <person name="Grigoriev I."/>
        </authorList>
    </citation>
    <scope>NUCLEOTIDE SEQUENCE</scope>
    <source>
        <strain evidence="5">CBS 122681</strain>
    </source>
</reference>
<sequence length="105" mass="12066">LGARAYFMHHILHDWSDKYCHCILKQVHDAMTPGYSRLLIHELILPDVGAADFQARFDLTMMTVNSGMERSRVEWRKLLENAGFKVLELWEHLDADGIVEAEVAA</sequence>
<proteinExistence type="predicted"/>
<dbReference type="Pfam" id="PF00891">
    <property type="entry name" value="Methyltransf_2"/>
    <property type="match status" value="1"/>
</dbReference>
<feature type="non-terminal residue" evidence="5">
    <location>
        <position position="1"/>
    </location>
</feature>
<evidence type="ECO:0000256" key="3">
    <source>
        <dbReference type="ARBA" id="ARBA00022691"/>
    </source>
</evidence>
<dbReference type="GO" id="GO:0032259">
    <property type="term" value="P:methylation"/>
    <property type="evidence" value="ECO:0007669"/>
    <property type="project" value="UniProtKB-KW"/>
</dbReference>
<evidence type="ECO:0000259" key="4">
    <source>
        <dbReference type="Pfam" id="PF00891"/>
    </source>
</evidence>
<accession>A0A6A6T2J8</accession>
<dbReference type="PANTHER" id="PTHR43712">
    <property type="entry name" value="PUTATIVE (AFU_ORTHOLOGUE AFUA_4G14580)-RELATED"/>
    <property type="match status" value="1"/>
</dbReference>
<dbReference type="PROSITE" id="PS51683">
    <property type="entry name" value="SAM_OMT_II"/>
    <property type="match status" value="1"/>
</dbReference>
<feature type="domain" description="O-methyltransferase C-terminal" evidence="4">
    <location>
        <begin position="3"/>
        <end position="85"/>
    </location>
</feature>
<evidence type="ECO:0000256" key="1">
    <source>
        <dbReference type="ARBA" id="ARBA00022603"/>
    </source>
</evidence>
<gene>
    <name evidence="5" type="ORF">K491DRAFT_601244</name>
</gene>
<dbReference type="SUPFAM" id="SSF53335">
    <property type="entry name" value="S-adenosyl-L-methionine-dependent methyltransferases"/>
    <property type="match status" value="1"/>
</dbReference>
<keyword evidence="3" id="KW-0949">S-adenosyl-L-methionine</keyword>
<keyword evidence="1 5" id="KW-0489">Methyltransferase</keyword>
<dbReference type="PANTHER" id="PTHR43712:SF2">
    <property type="entry name" value="O-METHYLTRANSFERASE CICE"/>
    <property type="match status" value="1"/>
</dbReference>
<organism evidence="5 6">
    <name type="scientific">Lophiostoma macrostomum CBS 122681</name>
    <dbReference type="NCBI Taxonomy" id="1314788"/>
    <lineage>
        <taxon>Eukaryota</taxon>
        <taxon>Fungi</taxon>
        <taxon>Dikarya</taxon>
        <taxon>Ascomycota</taxon>
        <taxon>Pezizomycotina</taxon>
        <taxon>Dothideomycetes</taxon>
        <taxon>Pleosporomycetidae</taxon>
        <taxon>Pleosporales</taxon>
        <taxon>Lophiostomataceae</taxon>
        <taxon>Lophiostoma</taxon>
    </lineage>
</organism>
<dbReference type="GO" id="GO:0008171">
    <property type="term" value="F:O-methyltransferase activity"/>
    <property type="evidence" value="ECO:0007669"/>
    <property type="project" value="InterPro"/>
</dbReference>
<evidence type="ECO:0000256" key="2">
    <source>
        <dbReference type="ARBA" id="ARBA00022679"/>
    </source>
</evidence>
<dbReference type="InterPro" id="IPR029063">
    <property type="entry name" value="SAM-dependent_MTases_sf"/>
</dbReference>
<protein>
    <submittedName>
        <fullName evidence="5">S-adenosyl-L-methionine-dependent methyltransferase</fullName>
    </submittedName>
</protein>
<dbReference type="InterPro" id="IPR001077">
    <property type="entry name" value="COMT_C"/>
</dbReference>
<dbReference type="Gene3D" id="3.40.50.150">
    <property type="entry name" value="Vaccinia Virus protein VP39"/>
    <property type="match status" value="1"/>
</dbReference>
<dbReference type="InterPro" id="IPR016461">
    <property type="entry name" value="COMT-like"/>
</dbReference>
<keyword evidence="2 5" id="KW-0808">Transferase</keyword>
<dbReference type="EMBL" id="MU004367">
    <property type="protein sequence ID" value="KAF2654245.1"/>
    <property type="molecule type" value="Genomic_DNA"/>
</dbReference>
<dbReference type="OrthoDB" id="3791439at2759"/>
<evidence type="ECO:0000313" key="6">
    <source>
        <dbReference type="Proteomes" id="UP000799324"/>
    </source>
</evidence>
<name>A0A6A6T2J8_9PLEO</name>